<gene>
    <name evidence="6" type="ORF">EBBID32_36110</name>
</gene>
<reference evidence="7" key="2">
    <citation type="submission" date="2013-04" db="EMBL/GenBank/DDBJ databases">
        <title>Bisphenol A degrading Sphingobium sp. strain BiD32.</title>
        <authorList>
            <person name="Nielsen J.L."/>
            <person name="Zhou N.A."/>
            <person name="Kjeldal H."/>
        </authorList>
    </citation>
    <scope>NUCLEOTIDE SEQUENCE [LARGE SCALE GENOMIC DNA]</scope>
    <source>
        <strain evidence="7">BiD32</strain>
    </source>
</reference>
<dbReference type="Pfam" id="PF01614">
    <property type="entry name" value="IclR_C"/>
    <property type="match status" value="1"/>
</dbReference>
<evidence type="ECO:0000259" key="5">
    <source>
        <dbReference type="PROSITE" id="PS51078"/>
    </source>
</evidence>
<proteinExistence type="predicted"/>
<keyword evidence="3" id="KW-0804">Transcription</keyword>
<dbReference type="GO" id="GO:0003677">
    <property type="term" value="F:DNA binding"/>
    <property type="evidence" value="ECO:0007669"/>
    <property type="project" value="UniProtKB-KW"/>
</dbReference>
<dbReference type="GO" id="GO:0003700">
    <property type="term" value="F:DNA-binding transcription factor activity"/>
    <property type="evidence" value="ECO:0007669"/>
    <property type="project" value="TreeGrafter"/>
</dbReference>
<dbReference type="InterPro" id="IPR036388">
    <property type="entry name" value="WH-like_DNA-bd_sf"/>
</dbReference>
<dbReference type="SUPFAM" id="SSF46785">
    <property type="entry name" value="Winged helix' DNA-binding domain"/>
    <property type="match status" value="1"/>
</dbReference>
<evidence type="ECO:0000259" key="4">
    <source>
        <dbReference type="PROSITE" id="PS51077"/>
    </source>
</evidence>
<dbReference type="InterPro" id="IPR029016">
    <property type="entry name" value="GAF-like_dom_sf"/>
</dbReference>
<organism evidence="6 7">
    <name type="scientific">Sphingobium indicum BiD32</name>
    <dbReference type="NCBI Taxonomy" id="1301087"/>
    <lineage>
        <taxon>Bacteria</taxon>
        <taxon>Pseudomonadati</taxon>
        <taxon>Pseudomonadota</taxon>
        <taxon>Alphaproteobacteria</taxon>
        <taxon>Sphingomonadales</taxon>
        <taxon>Sphingomonadaceae</taxon>
        <taxon>Sphingobium</taxon>
    </lineage>
</organism>
<dbReference type="OrthoDB" id="6057486at2"/>
<dbReference type="Gene3D" id="1.10.10.10">
    <property type="entry name" value="Winged helix-like DNA-binding domain superfamily/Winged helix DNA-binding domain"/>
    <property type="match status" value="1"/>
</dbReference>
<dbReference type="Pfam" id="PF09339">
    <property type="entry name" value="HTH_IclR"/>
    <property type="match status" value="1"/>
</dbReference>
<comment type="caution">
    <text evidence="6">The sequence shown here is derived from an EMBL/GenBank/DDBJ whole genome shotgun (WGS) entry which is preliminary data.</text>
</comment>
<sequence length="264" mass="28929">MTGRKKASNATEQPRKDAPTYLAPALEKGIDIIELLTTAPQGLTISDIAQKLDRSISELFRVVVVLARRGWLAKDDGDRYRVAYHLLDVAHRATLAQELLHVAMPHMHILATDIRQSCHLVVPVEDHGLIVARQENPGAAGFALRVGTHIDLVASCSGRVLLAFMDDDARREALGSRRSPPTAELAAVKRHGRARMESRRLAGVLDLGCPVFGFDGRIVAALTVPYLTPIDQRDHPSLEESHNRIEQTAQRISRELGWAGGTGV</sequence>
<name>N1MPV8_9SPHN</name>
<keyword evidence="2" id="KW-0238">DNA-binding</keyword>
<evidence type="ECO:0000256" key="1">
    <source>
        <dbReference type="ARBA" id="ARBA00023015"/>
    </source>
</evidence>
<dbReference type="PANTHER" id="PTHR30136:SF7">
    <property type="entry name" value="HTH-TYPE TRANSCRIPTIONAL REGULATOR KDGR-RELATED"/>
    <property type="match status" value="1"/>
</dbReference>
<dbReference type="AlphaFoldDB" id="N1MPV8"/>
<dbReference type="Gene3D" id="3.30.450.40">
    <property type="match status" value="1"/>
</dbReference>
<dbReference type="GO" id="GO:0045892">
    <property type="term" value="P:negative regulation of DNA-templated transcription"/>
    <property type="evidence" value="ECO:0007669"/>
    <property type="project" value="TreeGrafter"/>
</dbReference>
<dbReference type="RefSeq" id="WP_006962428.1">
    <property type="nucleotide sequence ID" value="NZ_CAVK010000183.1"/>
</dbReference>
<reference evidence="6 7" key="1">
    <citation type="submission" date="2013-03" db="EMBL/GenBank/DDBJ databases">
        <authorList>
            <person name="Le V."/>
        </authorList>
    </citation>
    <scope>NUCLEOTIDE SEQUENCE [LARGE SCALE GENOMIC DNA]</scope>
    <source>
        <strain evidence="6 7">BiD32</strain>
    </source>
</reference>
<feature type="domain" description="HTH iclR-type" evidence="4">
    <location>
        <begin position="23"/>
        <end position="84"/>
    </location>
</feature>
<dbReference type="PANTHER" id="PTHR30136">
    <property type="entry name" value="HELIX-TURN-HELIX TRANSCRIPTIONAL REGULATOR, ICLR FAMILY"/>
    <property type="match status" value="1"/>
</dbReference>
<dbReference type="InterPro" id="IPR005471">
    <property type="entry name" value="Tscrpt_reg_IclR_N"/>
</dbReference>
<evidence type="ECO:0000256" key="3">
    <source>
        <dbReference type="ARBA" id="ARBA00023163"/>
    </source>
</evidence>
<dbReference type="InterPro" id="IPR036390">
    <property type="entry name" value="WH_DNA-bd_sf"/>
</dbReference>
<dbReference type="InterPro" id="IPR050707">
    <property type="entry name" value="HTH_MetabolicPath_Reg"/>
</dbReference>
<dbReference type="SUPFAM" id="SSF55781">
    <property type="entry name" value="GAF domain-like"/>
    <property type="match status" value="1"/>
</dbReference>
<dbReference type="EMBL" id="CAVK010000183">
    <property type="protein sequence ID" value="CCW19245.1"/>
    <property type="molecule type" value="Genomic_DNA"/>
</dbReference>
<evidence type="ECO:0000313" key="7">
    <source>
        <dbReference type="Proteomes" id="UP000013201"/>
    </source>
</evidence>
<protein>
    <submittedName>
        <fullName evidence="6">Transcriptional regulator, IclR family</fullName>
    </submittedName>
</protein>
<dbReference type="PROSITE" id="PS51077">
    <property type="entry name" value="HTH_ICLR"/>
    <property type="match status" value="1"/>
</dbReference>
<keyword evidence="1" id="KW-0805">Transcription regulation</keyword>
<dbReference type="PROSITE" id="PS51078">
    <property type="entry name" value="ICLR_ED"/>
    <property type="match status" value="1"/>
</dbReference>
<evidence type="ECO:0000313" key="6">
    <source>
        <dbReference type="EMBL" id="CCW19245.1"/>
    </source>
</evidence>
<dbReference type="SMART" id="SM00346">
    <property type="entry name" value="HTH_ICLR"/>
    <property type="match status" value="1"/>
</dbReference>
<evidence type="ECO:0000256" key="2">
    <source>
        <dbReference type="ARBA" id="ARBA00023125"/>
    </source>
</evidence>
<accession>N1MPV8</accession>
<keyword evidence="7" id="KW-1185">Reference proteome</keyword>
<feature type="domain" description="IclR-ED" evidence="5">
    <location>
        <begin position="85"/>
        <end position="258"/>
    </location>
</feature>
<dbReference type="InterPro" id="IPR014757">
    <property type="entry name" value="Tscrpt_reg_IclR_C"/>
</dbReference>
<dbReference type="Proteomes" id="UP000013201">
    <property type="component" value="Unassembled WGS sequence"/>
</dbReference>